<proteinExistence type="predicted"/>
<gene>
    <name evidence="2" type="ORF">Y717_24410</name>
</gene>
<protein>
    <submittedName>
        <fullName evidence="2">Uncharacterized protein</fullName>
    </submittedName>
</protein>
<dbReference type="AlphaFoldDB" id="A0A2T7SW62"/>
<sequence>MTLQPWESGRAGNAVMPAGVTRTNSGRLLVSTTERRLRPLI</sequence>
<evidence type="ECO:0000256" key="1">
    <source>
        <dbReference type="SAM" id="MobiDB-lite"/>
    </source>
</evidence>
<dbReference type="EMBL" id="AZSP01000279">
    <property type="protein sequence ID" value="PVE07179.1"/>
    <property type="molecule type" value="Genomic_DNA"/>
</dbReference>
<comment type="caution">
    <text evidence="2">The sequence shown here is derived from an EMBL/GenBank/DDBJ whole genome shotgun (WGS) entry which is preliminary data.</text>
</comment>
<organism evidence="2 3">
    <name type="scientific">Streptomyces scopuliridis RB72</name>
    <dbReference type="NCBI Taxonomy" id="1440053"/>
    <lineage>
        <taxon>Bacteria</taxon>
        <taxon>Bacillati</taxon>
        <taxon>Actinomycetota</taxon>
        <taxon>Actinomycetes</taxon>
        <taxon>Kitasatosporales</taxon>
        <taxon>Streptomycetaceae</taxon>
        <taxon>Streptomyces</taxon>
    </lineage>
</organism>
<keyword evidence="3" id="KW-1185">Reference proteome</keyword>
<feature type="region of interest" description="Disordered" evidence="1">
    <location>
        <begin position="1"/>
        <end position="29"/>
    </location>
</feature>
<evidence type="ECO:0000313" key="2">
    <source>
        <dbReference type="EMBL" id="PVE07179.1"/>
    </source>
</evidence>
<evidence type="ECO:0000313" key="3">
    <source>
        <dbReference type="Proteomes" id="UP000245992"/>
    </source>
</evidence>
<name>A0A2T7SW62_9ACTN</name>
<dbReference type="Proteomes" id="UP000245992">
    <property type="component" value="Unassembled WGS sequence"/>
</dbReference>
<reference evidence="2 3" key="1">
    <citation type="submission" date="2013-12" db="EMBL/GenBank/DDBJ databases">
        <title>Annotated genome of Streptomyces scopuliridis.</title>
        <authorList>
            <person name="Olson J.B."/>
        </authorList>
    </citation>
    <scope>NUCLEOTIDE SEQUENCE [LARGE SCALE GENOMIC DNA]</scope>
    <source>
        <strain evidence="2 3">RB72</strain>
    </source>
</reference>
<accession>A0A2T7SW62</accession>